<dbReference type="EMBL" id="JAFBDR010000006">
    <property type="protein sequence ID" value="MBM7570908.1"/>
    <property type="molecule type" value="Genomic_DNA"/>
</dbReference>
<dbReference type="Gene3D" id="3.40.50.1820">
    <property type="entry name" value="alpha/beta hydrolase"/>
    <property type="match status" value="1"/>
</dbReference>
<dbReference type="RefSeq" id="WP_204498320.1">
    <property type="nucleotide sequence ID" value="NZ_JAFBDR010000006.1"/>
</dbReference>
<name>A0ABS2MYN4_9BACI</name>
<dbReference type="PRINTS" id="PR00111">
    <property type="entry name" value="ABHYDROLASE"/>
</dbReference>
<protein>
    <recommendedName>
        <fullName evidence="3">Putative 2-succinyl-6-hydroxy-2,4-cyclohexadiene-1-carboxylate synthase</fullName>
        <shortName evidence="3">SHCHC synthase</shortName>
        <ecNumber evidence="3">4.2.99.20</ecNumber>
    </recommendedName>
</protein>
<reference evidence="5 6" key="1">
    <citation type="submission" date="2021-01" db="EMBL/GenBank/DDBJ databases">
        <title>Genomic Encyclopedia of Type Strains, Phase IV (KMG-IV): sequencing the most valuable type-strain genomes for metagenomic binning, comparative biology and taxonomic classification.</title>
        <authorList>
            <person name="Goeker M."/>
        </authorList>
    </citation>
    <scope>NUCLEOTIDE SEQUENCE [LARGE SCALE GENOMIC DNA]</scope>
    <source>
        <strain evidence="5 6">DSM 23711</strain>
    </source>
</reference>
<evidence type="ECO:0000313" key="6">
    <source>
        <dbReference type="Proteomes" id="UP001296943"/>
    </source>
</evidence>
<dbReference type="NCBIfam" id="TIGR03695">
    <property type="entry name" value="menH_SHCHC"/>
    <property type="match status" value="1"/>
</dbReference>
<comment type="pathway">
    <text evidence="3">Quinol/quinone metabolism; 1,4-dihydroxy-2-naphthoate biosynthesis; 1,4-dihydroxy-2-naphthoate from chorismate: step 3/7.</text>
</comment>
<evidence type="ECO:0000256" key="3">
    <source>
        <dbReference type="HAMAP-Rule" id="MF_01660"/>
    </source>
</evidence>
<evidence type="ECO:0000259" key="4">
    <source>
        <dbReference type="Pfam" id="PF00561"/>
    </source>
</evidence>
<feature type="domain" description="AB hydrolase-1" evidence="4">
    <location>
        <begin position="19"/>
        <end position="251"/>
    </location>
</feature>
<dbReference type="PRINTS" id="PR00412">
    <property type="entry name" value="EPOXHYDRLASE"/>
</dbReference>
<dbReference type="InterPro" id="IPR022485">
    <property type="entry name" value="SHCHC_synthase_MenH"/>
</dbReference>
<organism evidence="5 6">
    <name type="scientific">Aquibacillus albus</name>
    <dbReference type="NCBI Taxonomy" id="1168171"/>
    <lineage>
        <taxon>Bacteria</taxon>
        <taxon>Bacillati</taxon>
        <taxon>Bacillota</taxon>
        <taxon>Bacilli</taxon>
        <taxon>Bacillales</taxon>
        <taxon>Bacillaceae</taxon>
        <taxon>Aquibacillus</taxon>
    </lineage>
</organism>
<evidence type="ECO:0000256" key="2">
    <source>
        <dbReference type="ARBA" id="ARBA00023239"/>
    </source>
</evidence>
<evidence type="ECO:0000313" key="5">
    <source>
        <dbReference type="EMBL" id="MBM7570908.1"/>
    </source>
</evidence>
<keyword evidence="2 3" id="KW-0456">Lyase</keyword>
<dbReference type="InterPro" id="IPR000073">
    <property type="entry name" value="AB_hydrolase_1"/>
</dbReference>
<dbReference type="Pfam" id="PF00561">
    <property type="entry name" value="Abhydrolase_1"/>
    <property type="match status" value="1"/>
</dbReference>
<accession>A0ABS2MYN4</accession>
<dbReference type="InterPro" id="IPR029058">
    <property type="entry name" value="AB_hydrolase_fold"/>
</dbReference>
<comment type="pathway">
    <text evidence="3">Quinol/quinone metabolism; menaquinone biosynthesis.</text>
</comment>
<keyword evidence="1 3" id="KW-0474">Menaquinone biosynthesis</keyword>
<evidence type="ECO:0000256" key="1">
    <source>
        <dbReference type="ARBA" id="ARBA00022428"/>
    </source>
</evidence>
<comment type="subunit">
    <text evidence="3">Monomer.</text>
</comment>
<comment type="function">
    <text evidence="3">Catalyzes a proton abstraction reaction that results in 2,5-elimination of pyruvate from 2-succinyl-5-enolpyruvyl-6-hydroxy-3-cyclohexene-1-carboxylate (SEPHCHC) and the formation of 2-succinyl-6-hydroxy-2,4-cyclohexadiene-1-carboxylate (SHCHC).</text>
</comment>
<dbReference type="EC" id="4.2.99.20" evidence="3"/>
<dbReference type="Proteomes" id="UP001296943">
    <property type="component" value="Unassembled WGS sequence"/>
</dbReference>
<dbReference type="SUPFAM" id="SSF53474">
    <property type="entry name" value="alpha/beta-Hydrolases"/>
    <property type="match status" value="1"/>
</dbReference>
<comment type="similarity">
    <text evidence="3">Belongs to the AB hydrolase superfamily. MenH family.</text>
</comment>
<dbReference type="PANTHER" id="PTHR42916:SF1">
    <property type="entry name" value="PROTEIN PHYLLO, CHLOROPLASTIC"/>
    <property type="match status" value="1"/>
</dbReference>
<comment type="caution">
    <text evidence="5">The sequence shown here is derived from an EMBL/GenBank/DDBJ whole genome shotgun (WGS) entry which is preliminary data.</text>
</comment>
<dbReference type="InterPro" id="IPR000639">
    <property type="entry name" value="Epox_hydrolase-like"/>
</dbReference>
<dbReference type="HAMAP" id="MF_01660">
    <property type="entry name" value="MenH"/>
    <property type="match status" value="1"/>
</dbReference>
<dbReference type="PANTHER" id="PTHR42916">
    <property type="entry name" value="2-SUCCINYL-5-ENOLPYRUVYL-6-HYDROXY-3-CYCLOHEXENE-1-CARBOXYLATE SYNTHASE"/>
    <property type="match status" value="1"/>
</dbReference>
<comment type="catalytic activity">
    <reaction evidence="3">
        <text>5-enolpyruvoyl-6-hydroxy-2-succinyl-cyclohex-3-ene-1-carboxylate = (1R,6R)-6-hydroxy-2-succinyl-cyclohexa-2,4-diene-1-carboxylate + pyruvate</text>
        <dbReference type="Rhea" id="RHEA:25597"/>
        <dbReference type="ChEBI" id="CHEBI:15361"/>
        <dbReference type="ChEBI" id="CHEBI:58689"/>
        <dbReference type="ChEBI" id="CHEBI:58818"/>
        <dbReference type="EC" id="4.2.99.20"/>
    </reaction>
</comment>
<keyword evidence="6" id="KW-1185">Reference proteome</keyword>
<proteinExistence type="inferred from homology"/>
<dbReference type="GO" id="GO:0070205">
    <property type="term" value="F:2-succinyl-6-hydroxy-2,4-cyclohexadiene-1-carboxylate synthase activity"/>
    <property type="evidence" value="ECO:0007669"/>
    <property type="project" value="UniProtKB-EC"/>
</dbReference>
<gene>
    <name evidence="3" type="primary">menH</name>
    <name evidence="5" type="ORF">JOC48_001388</name>
</gene>
<sequence>MYIEISGIRYWVEQHGEGPPIVLFHGFTGSSRTWDRFIDNWKQSFRLITVDMPGHGKTETNIPMGMEVFCEHINLLLDKLSIKQAAFLGYSMGGRATLSFAMLYPEAVKALVLESASPGLLDESERMLRRDKDERLAEKIEEEGITSFVDYWENIPLFESQSVLSNEEKQKIRCERLSQDPKGLAASLRGMGTGKQPSWWGELSSLSFDVLLIAGELDEKFVSIAQKMKRELTQAQLEIIPNAGHAVHVEQPETFGTIVSDFLHKGLEAI</sequence>